<sequence>MAAAAARKNAGVLALFDVDGTLTAPRKVVTPEMLQFMKQLREHVTVGVVGGSDLVKISEQLGKSVITDYDYCFSENGLVAHKNGELIGTQSLKSFIGDDQLKEFINFTLHYIADLDIPIKRGTFIEFRSGMLNVSPIGRNCSQEERDEFEKYDKVHNIRPKMVSVLREKFAHLNLTFSIGGQISFDVFPKGWDKTYCLRYLEEFQEIHFFGDKTYKGGNDYEIFESDRTIGHTVTSPDDTAEQCRSLFMSKGGGGGGEGEGNQSLPNRRFFVAVHVGAGFHAPANEKAYRRAMKRACIAAAAVLREGNGTSLDAVAAAIQVLEDDPITNAGRGSNLTESGHVECDASIMDGTTTTFGAVGAVQGVKNPIQIALHLAREQMIGPSLLGRIPPMFLVGEGACQWAKSKGLNLPEATSEGNSWLVTESAKSQWEKYKSLLASAKESVNHSTGPGSESSSVQLEAPGAEVEDITGVKKMKMITRSIMEDDQDCVMDTVGAVCVDTYGNIASGASSGGIALKVDGRVGLAAMYGSGCWASSKGPFGTPFIVGCCATGAGEHLIRGFAARECCISSSLIQSGPASACTKVLRQAVQSSSEMSHDTGAGLLLIQADVLKVRGEVSALGAAELVAAYSSPSFGVGYLGSNMNSPKVAMLRSSKTAPNAINHFATRGISHRAVATPVAGGGEHRHRRHLPSAHHHLRPA</sequence>
<evidence type="ECO:0000256" key="7">
    <source>
        <dbReference type="ARBA" id="ARBA00012730"/>
    </source>
</evidence>
<organism evidence="20">
    <name type="scientific">Oryza punctata</name>
    <name type="common">Red rice</name>
    <dbReference type="NCBI Taxonomy" id="4537"/>
    <lineage>
        <taxon>Eukaryota</taxon>
        <taxon>Viridiplantae</taxon>
        <taxon>Streptophyta</taxon>
        <taxon>Embryophyta</taxon>
        <taxon>Tracheophyta</taxon>
        <taxon>Spermatophyta</taxon>
        <taxon>Magnoliopsida</taxon>
        <taxon>Liliopsida</taxon>
        <taxon>Poales</taxon>
        <taxon>Poaceae</taxon>
        <taxon>BOP clade</taxon>
        <taxon>Oryzoideae</taxon>
        <taxon>Oryzeae</taxon>
        <taxon>Oryzinae</taxon>
        <taxon>Oryza</taxon>
    </lineage>
</organism>
<evidence type="ECO:0000256" key="1">
    <source>
        <dbReference type="ARBA" id="ARBA00000586"/>
    </source>
</evidence>
<evidence type="ECO:0000256" key="15">
    <source>
        <dbReference type="PIRSR" id="PIRSR605002-1"/>
    </source>
</evidence>
<dbReference type="CDD" id="cd04514">
    <property type="entry name" value="Taspase1_like"/>
    <property type="match status" value="1"/>
</dbReference>
<keyword evidence="11 17" id="KW-0460">Magnesium</keyword>
<feature type="binding site" evidence="17">
    <location>
        <position position="17"/>
    </location>
    <ligand>
        <name>Mg(2+)</name>
        <dbReference type="ChEBI" id="CHEBI:18420"/>
        <label>1</label>
    </ligand>
</feature>
<comment type="pathway">
    <text evidence="3 18">Nucleotide-sugar biosynthesis; GDP-alpha-D-mannose biosynthesis; alpha-D-mannose 1-phosphate from D-fructose 6-phosphate: step 2/2.</text>
</comment>
<evidence type="ECO:0000256" key="10">
    <source>
        <dbReference type="ARBA" id="ARBA00022723"/>
    </source>
</evidence>
<dbReference type="InterPro" id="IPR006379">
    <property type="entry name" value="HAD-SF_hydro_IIB"/>
</dbReference>
<dbReference type="InterPro" id="IPR043169">
    <property type="entry name" value="PMM_cap"/>
</dbReference>
<evidence type="ECO:0000256" key="19">
    <source>
        <dbReference type="SAM" id="MobiDB-lite"/>
    </source>
</evidence>
<evidence type="ECO:0000313" key="20">
    <source>
        <dbReference type="EnsemblPlants" id="OPUNC04G27510.1"/>
    </source>
</evidence>
<reference evidence="20" key="2">
    <citation type="submission" date="2018-05" db="EMBL/GenBank/DDBJ databases">
        <title>OpunRS2 (Oryza punctata Reference Sequence Version 2).</title>
        <authorList>
            <person name="Zhang J."/>
            <person name="Kudrna D."/>
            <person name="Lee S."/>
            <person name="Talag J."/>
            <person name="Welchert J."/>
            <person name="Wing R.A."/>
        </authorList>
    </citation>
    <scope>NUCLEOTIDE SEQUENCE [LARGE SCALE GENOMIC DNA]</scope>
</reference>
<evidence type="ECO:0000256" key="11">
    <source>
        <dbReference type="ARBA" id="ARBA00022842"/>
    </source>
</evidence>
<evidence type="ECO:0000313" key="21">
    <source>
        <dbReference type="Proteomes" id="UP000026962"/>
    </source>
</evidence>
<dbReference type="SFLD" id="SFLDG01140">
    <property type="entry name" value="C2.B:_Phosphomannomutase_and_P"/>
    <property type="match status" value="1"/>
</dbReference>
<dbReference type="eggNOG" id="KOG1592">
    <property type="taxonomic scope" value="Eukaryota"/>
</dbReference>
<feature type="binding site" evidence="16">
    <location>
        <position position="186"/>
    </location>
    <ligand>
        <name>alpha-D-mannose 1-phosphate</name>
        <dbReference type="ChEBI" id="CHEBI:58409"/>
    </ligand>
</feature>
<evidence type="ECO:0000256" key="2">
    <source>
        <dbReference type="ARBA" id="ARBA00004496"/>
    </source>
</evidence>
<dbReference type="InterPro" id="IPR005002">
    <property type="entry name" value="PMM"/>
</dbReference>
<evidence type="ECO:0000256" key="13">
    <source>
        <dbReference type="PIRSR" id="PIRSR600246-1"/>
    </source>
</evidence>
<feature type="binding site" evidence="17">
    <location>
        <position position="212"/>
    </location>
    <ligand>
        <name>Mg(2+)</name>
        <dbReference type="ChEBI" id="CHEBI:18420"/>
        <label>1</label>
    </ligand>
</feature>
<dbReference type="InterPro" id="IPR029055">
    <property type="entry name" value="Ntn_hydrolases_N"/>
</dbReference>
<feature type="active site" description="Nucleophile" evidence="13">
    <location>
        <position position="493"/>
    </location>
</feature>
<dbReference type="Pfam" id="PF03332">
    <property type="entry name" value="PMM"/>
    <property type="match status" value="1"/>
</dbReference>
<evidence type="ECO:0000256" key="5">
    <source>
        <dbReference type="ARBA" id="ARBA00011601"/>
    </source>
</evidence>
<dbReference type="EnsemblPlants" id="OPUNC04G27510.1">
    <property type="protein sequence ID" value="OPUNC04G27510.1"/>
    <property type="gene ID" value="OPUNC04G27510"/>
</dbReference>
<dbReference type="Pfam" id="PF01112">
    <property type="entry name" value="Asparaginase_2"/>
    <property type="match status" value="1"/>
</dbReference>
<evidence type="ECO:0000256" key="17">
    <source>
        <dbReference type="PIRSR" id="PIRSR605002-3"/>
    </source>
</evidence>
<dbReference type="FunFam" id="3.30.1240.20:FF:000001">
    <property type="entry name" value="Phosphomannomutase"/>
    <property type="match status" value="1"/>
</dbReference>
<dbReference type="InterPro" id="IPR023214">
    <property type="entry name" value="HAD_sf"/>
</dbReference>
<evidence type="ECO:0000256" key="4">
    <source>
        <dbReference type="ARBA" id="ARBA00009736"/>
    </source>
</evidence>
<name>A0A0E0KWY6_ORYPU</name>
<dbReference type="InterPro" id="IPR036412">
    <property type="entry name" value="HAD-like_sf"/>
</dbReference>
<dbReference type="Gramene" id="OPUNC04G27510.1">
    <property type="protein sequence ID" value="OPUNC04G27510.1"/>
    <property type="gene ID" value="OPUNC04G27510"/>
</dbReference>
<evidence type="ECO:0000256" key="14">
    <source>
        <dbReference type="PIRSR" id="PIRSR600246-3"/>
    </source>
</evidence>
<comment type="subunit">
    <text evidence="6 18">Homodimer.</text>
</comment>
<dbReference type="HOGENOM" id="CLU_394010_0_0_1"/>
<feature type="binding site" evidence="16">
    <location>
        <position position="184"/>
    </location>
    <ligand>
        <name>alpha-D-mannose 1-phosphate</name>
        <dbReference type="ChEBI" id="CHEBI:58409"/>
    </ligand>
</feature>
<feature type="binding site" evidence="16">
    <location>
        <position position="128"/>
    </location>
    <ligand>
        <name>alpha-D-mannose 1-phosphate</name>
        <dbReference type="ChEBI" id="CHEBI:58409"/>
    </ligand>
</feature>
<protein>
    <recommendedName>
        <fullName evidence="8 18">Phosphomannomutase</fullName>
        <ecNumber evidence="7 18">5.4.2.8</ecNumber>
    </recommendedName>
</protein>
<evidence type="ECO:0000256" key="16">
    <source>
        <dbReference type="PIRSR" id="PIRSR605002-2"/>
    </source>
</evidence>
<comment type="function">
    <text evidence="18">Catalyzes the interconversion of mannose-6-phosphate to mannose-1-phosphate, the precursor for the synthesis of GDP-mannose. GDP-mannose is an essential sugar nucleotide for the synthesis of D-mannose-containing cell wall polysaccharides (galactomannans and glucomannans), glycolipids, glycoproteins and the antioxidant L-ascorbate.</text>
</comment>
<dbReference type="SFLD" id="SFLDG01143">
    <property type="entry name" value="C2.B.3:_Phosphomannomutase_Lik"/>
    <property type="match status" value="1"/>
</dbReference>
<feature type="binding site" evidence="17">
    <location>
        <position position="229"/>
    </location>
    <ligand>
        <name>Mg(2+)</name>
        <dbReference type="ChEBI" id="CHEBI:18420"/>
        <label>1</label>
    </ligand>
</feature>
<evidence type="ECO:0000256" key="6">
    <source>
        <dbReference type="ARBA" id="ARBA00011738"/>
    </source>
</evidence>
<feature type="binding site" evidence="17">
    <location>
        <position position="224"/>
    </location>
    <ligand>
        <name>Mg(2+)</name>
        <dbReference type="ChEBI" id="CHEBI:18420"/>
        <label>1</label>
    </ligand>
</feature>
<dbReference type="EC" id="5.4.2.8" evidence="7 18"/>
<dbReference type="SFLD" id="SFLDF00445">
    <property type="entry name" value="alpha-phosphomannomutase"/>
    <property type="match status" value="1"/>
</dbReference>
<dbReference type="SFLD" id="SFLDS00003">
    <property type="entry name" value="Haloacid_Dehalogenase"/>
    <property type="match status" value="1"/>
</dbReference>
<feature type="region of interest" description="Disordered" evidence="19">
    <location>
        <begin position="681"/>
        <end position="700"/>
    </location>
</feature>
<feature type="binding site" evidence="16">
    <location>
        <position position="146"/>
    </location>
    <ligand>
        <name>alpha-D-mannose 1-phosphate</name>
        <dbReference type="ChEBI" id="CHEBI:58409"/>
    </ligand>
</feature>
<dbReference type="CDD" id="cd02585">
    <property type="entry name" value="HAD_PMM"/>
    <property type="match status" value="1"/>
</dbReference>
<evidence type="ECO:0000256" key="3">
    <source>
        <dbReference type="ARBA" id="ARBA00004699"/>
    </source>
</evidence>
<comment type="subcellular location">
    <subcellularLocation>
        <location evidence="2 18">Cytoplasm</location>
    </subcellularLocation>
</comment>
<keyword evidence="12 18" id="KW-0413">Isomerase</keyword>
<dbReference type="Gene3D" id="3.60.20.30">
    <property type="entry name" value="(Glycosyl)asparaginase"/>
    <property type="match status" value="1"/>
</dbReference>
<comment type="catalytic activity">
    <reaction evidence="1 18">
        <text>alpha-D-mannose 1-phosphate = D-mannose 6-phosphate</text>
        <dbReference type="Rhea" id="RHEA:11140"/>
        <dbReference type="ChEBI" id="CHEBI:58409"/>
        <dbReference type="ChEBI" id="CHEBI:58735"/>
        <dbReference type="EC" id="5.4.2.8"/>
    </reaction>
</comment>
<keyword evidence="21" id="KW-1185">Reference proteome</keyword>
<dbReference type="STRING" id="4537.A0A0E0KWY6"/>
<feature type="site" description="Cleavage; by autolysis" evidence="14">
    <location>
        <begin position="492"/>
        <end position="493"/>
    </location>
</feature>
<dbReference type="InterPro" id="IPR037464">
    <property type="entry name" value="Taspase1"/>
</dbReference>
<dbReference type="eggNOG" id="KOG3189">
    <property type="taxonomic scope" value="Eukaryota"/>
</dbReference>
<dbReference type="GO" id="GO:0046872">
    <property type="term" value="F:metal ion binding"/>
    <property type="evidence" value="ECO:0007669"/>
    <property type="project" value="UniProtKB-KW"/>
</dbReference>
<dbReference type="Proteomes" id="UP000026962">
    <property type="component" value="Chromosome 4"/>
</dbReference>
<dbReference type="GO" id="GO:0006487">
    <property type="term" value="P:protein N-linked glycosylation"/>
    <property type="evidence" value="ECO:0007669"/>
    <property type="project" value="TreeGrafter"/>
</dbReference>
<dbReference type="Gene3D" id="3.40.50.1000">
    <property type="entry name" value="HAD superfamily/HAD-like"/>
    <property type="match status" value="1"/>
</dbReference>
<dbReference type="AlphaFoldDB" id="A0A0E0KWY6"/>
<evidence type="ECO:0000256" key="18">
    <source>
        <dbReference type="RuleBase" id="RU361118"/>
    </source>
</evidence>
<feature type="compositionally biased region" description="Basic residues" evidence="19">
    <location>
        <begin position="684"/>
        <end position="700"/>
    </location>
</feature>
<dbReference type="GO" id="GO:0004615">
    <property type="term" value="F:phosphomannomutase activity"/>
    <property type="evidence" value="ECO:0007669"/>
    <property type="project" value="UniProtKB-EC"/>
</dbReference>
<comment type="similarity">
    <text evidence="4 18">Belongs to the eukaryotic PMM family.</text>
</comment>
<keyword evidence="9 18" id="KW-0963">Cytoplasm</keyword>
<feature type="active site" description="Nucleophile" evidence="15">
    <location>
        <position position="19"/>
    </location>
</feature>
<dbReference type="InterPro" id="IPR000246">
    <property type="entry name" value="Peptidase_T2"/>
</dbReference>
<evidence type="ECO:0000256" key="9">
    <source>
        <dbReference type="ARBA" id="ARBA00022490"/>
    </source>
</evidence>
<accession>A0A0E0KWY6</accession>
<dbReference type="NCBIfam" id="TIGR01484">
    <property type="entry name" value="HAD-SF-IIB"/>
    <property type="match status" value="1"/>
</dbReference>
<feature type="binding site" evidence="16">
    <location>
        <position position="26"/>
    </location>
    <ligand>
        <name>alpha-D-mannose 1-phosphate</name>
        <dbReference type="ChEBI" id="CHEBI:58409"/>
    </ligand>
</feature>
<feature type="binding site" evidence="16">
    <location>
        <position position="139"/>
    </location>
    <ligand>
        <name>alpha-D-mannose 1-phosphate</name>
        <dbReference type="ChEBI" id="CHEBI:58409"/>
    </ligand>
</feature>
<dbReference type="UniPathway" id="UPA00126">
    <property type="reaction ID" value="UER00424"/>
</dbReference>
<reference evidence="20" key="1">
    <citation type="submission" date="2015-04" db="UniProtKB">
        <authorList>
            <consortium name="EnsemblPlants"/>
        </authorList>
    </citation>
    <scope>IDENTIFICATION</scope>
</reference>
<keyword evidence="10 17" id="KW-0479">Metal-binding</keyword>
<evidence type="ECO:0000256" key="12">
    <source>
        <dbReference type="ARBA" id="ARBA00023235"/>
    </source>
</evidence>
<dbReference type="GO" id="GO:0004298">
    <property type="term" value="F:threonine-type endopeptidase activity"/>
    <property type="evidence" value="ECO:0007669"/>
    <property type="project" value="InterPro"/>
</dbReference>
<dbReference type="PANTHER" id="PTHR10466:SF0">
    <property type="entry name" value="PHOSPHOMANNOMUTASE"/>
    <property type="match status" value="1"/>
</dbReference>
<dbReference type="GO" id="GO:0006013">
    <property type="term" value="P:mannose metabolic process"/>
    <property type="evidence" value="ECO:0007669"/>
    <property type="project" value="TreeGrafter"/>
</dbReference>
<comment type="cofactor">
    <cofactor evidence="17">
        <name>Mg(2+)</name>
        <dbReference type="ChEBI" id="CHEBI:18420"/>
    </cofactor>
</comment>
<dbReference type="Gene3D" id="3.30.1240.20">
    <property type="match status" value="1"/>
</dbReference>
<dbReference type="FunFam" id="3.60.20.30:FF:000004">
    <property type="entry name" value="Putative threonine aspartase isoform A"/>
    <property type="match status" value="1"/>
</dbReference>
<feature type="active site" description="Nucleophile" evidence="15">
    <location>
        <position position="17"/>
    </location>
</feature>
<proteinExistence type="inferred from homology"/>
<dbReference type="PANTHER" id="PTHR10466">
    <property type="entry name" value="PHOSPHOMANNOMUTASE"/>
    <property type="match status" value="1"/>
</dbReference>
<dbReference type="GO" id="GO:0005829">
    <property type="term" value="C:cytosol"/>
    <property type="evidence" value="ECO:0007669"/>
    <property type="project" value="TreeGrafter"/>
</dbReference>
<dbReference type="GO" id="GO:0009298">
    <property type="term" value="P:GDP-mannose biosynthetic process"/>
    <property type="evidence" value="ECO:0007669"/>
    <property type="project" value="UniProtKB-UniPathway"/>
</dbReference>
<evidence type="ECO:0000256" key="8">
    <source>
        <dbReference type="ARBA" id="ARBA00021706"/>
    </source>
</evidence>
<comment type="subunit">
    <text evidence="5">Heterotetramer of two alpha and two beta chains arranged as a dimer of alpha/beta heterodimers.</text>
</comment>
<dbReference type="SUPFAM" id="SSF56235">
    <property type="entry name" value="N-terminal nucleophile aminohydrolases (Ntn hydrolases)"/>
    <property type="match status" value="1"/>
</dbReference>
<feature type="binding site" evidence="17">
    <location>
        <position position="19"/>
    </location>
    <ligand>
        <name>Mg(2+)</name>
        <dbReference type="ChEBI" id="CHEBI:18420"/>
        <label>1</label>
    </ligand>
</feature>
<dbReference type="SUPFAM" id="SSF56784">
    <property type="entry name" value="HAD-like"/>
    <property type="match status" value="1"/>
</dbReference>